<evidence type="ECO:0000313" key="2">
    <source>
        <dbReference type="Proteomes" id="UP000264120"/>
    </source>
</evidence>
<dbReference type="Proteomes" id="UP000264120">
    <property type="component" value="Chromosome"/>
</dbReference>
<dbReference type="PROSITE" id="PS51007">
    <property type="entry name" value="CYTC"/>
    <property type="match status" value="1"/>
</dbReference>
<dbReference type="KEGG" id="ksc:CD178_02703"/>
<protein>
    <submittedName>
        <fullName evidence="1">Gluconate 2-dehydrogenase cytochrome c subunit</fullName>
        <ecNumber evidence="1">1.1.99.3</ecNumber>
    </submittedName>
</protein>
<proteinExistence type="predicted"/>
<accession>A0A347WF07</accession>
<dbReference type="AlphaFoldDB" id="A0A347WF07"/>
<reference evidence="1 2" key="1">
    <citation type="submission" date="2017-08" db="EMBL/GenBank/DDBJ databases">
        <title>Complete genome sequence of Gluconacetobacter saccharivorans CV1 isolated from Fermented Vinegar.</title>
        <authorList>
            <person name="Kim S.-Y."/>
        </authorList>
    </citation>
    <scope>NUCLEOTIDE SEQUENCE [LARGE SCALE GENOMIC DNA]</scope>
    <source>
        <strain evidence="1 2">CV1</strain>
    </source>
</reference>
<dbReference type="GO" id="GO:0033717">
    <property type="term" value="F:gluconate 2-dehydrogenase (acceptor) activity"/>
    <property type="evidence" value="ECO:0007669"/>
    <property type="project" value="UniProtKB-EC"/>
</dbReference>
<keyword evidence="1" id="KW-0560">Oxidoreductase</keyword>
<organism evidence="1 2">
    <name type="scientific">Komagataeibacter saccharivorans</name>
    <dbReference type="NCBI Taxonomy" id="265959"/>
    <lineage>
        <taxon>Bacteria</taxon>
        <taxon>Pseudomonadati</taxon>
        <taxon>Pseudomonadota</taxon>
        <taxon>Alphaproteobacteria</taxon>
        <taxon>Acetobacterales</taxon>
        <taxon>Acetobacteraceae</taxon>
        <taxon>Komagataeibacter</taxon>
    </lineage>
</organism>
<dbReference type="EMBL" id="CP023036">
    <property type="protein sequence ID" value="AXY23450.1"/>
    <property type="molecule type" value="Genomic_DNA"/>
</dbReference>
<evidence type="ECO:0000313" key="1">
    <source>
        <dbReference type="EMBL" id="AXY23450.1"/>
    </source>
</evidence>
<dbReference type="EC" id="1.1.99.3" evidence="1"/>
<dbReference type="InterPro" id="IPR051459">
    <property type="entry name" value="Cytochrome_c-type_DH"/>
</dbReference>
<dbReference type="InterPro" id="IPR009056">
    <property type="entry name" value="Cyt_c-like_dom"/>
</dbReference>
<dbReference type="InterPro" id="IPR036909">
    <property type="entry name" value="Cyt_c-like_dom_sf"/>
</dbReference>
<dbReference type="PANTHER" id="PTHR35008:SF9">
    <property type="entry name" value="CYTOCHROME C DOMAIN-CONTAINING PROTEIN"/>
    <property type="match status" value="1"/>
</dbReference>
<gene>
    <name evidence="1" type="ORF">CD178_02703</name>
</gene>
<dbReference type="GO" id="GO:0009055">
    <property type="term" value="F:electron transfer activity"/>
    <property type="evidence" value="ECO:0007669"/>
    <property type="project" value="InterPro"/>
</dbReference>
<dbReference type="GO" id="GO:0020037">
    <property type="term" value="F:heme binding"/>
    <property type="evidence" value="ECO:0007669"/>
    <property type="project" value="InterPro"/>
</dbReference>
<sequence length="142" mass="15145">MMMRRTVFAGVMAAMLPLVAGVAAHADTASGFSGPVQPLNSGEAVYQHVCQGCHMPDGRGAMGAGARFPAFADNPKLQSSAYPVYVVLNGYGGMPWLGGILNDQQIAEVVNYIRTHFGNHYTDAITARDVATQRPPHTPEEE</sequence>
<dbReference type="PANTHER" id="PTHR35008">
    <property type="entry name" value="BLL4482 PROTEIN-RELATED"/>
    <property type="match status" value="1"/>
</dbReference>
<dbReference type="Pfam" id="PF13442">
    <property type="entry name" value="Cytochrome_CBB3"/>
    <property type="match status" value="1"/>
</dbReference>
<dbReference type="SUPFAM" id="SSF46626">
    <property type="entry name" value="Cytochrome c"/>
    <property type="match status" value="1"/>
</dbReference>
<keyword evidence="2" id="KW-1185">Reference proteome</keyword>
<name>A0A347WF07_9PROT</name>
<dbReference type="Gene3D" id="1.10.760.10">
    <property type="entry name" value="Cytochrome c-like domain"/>
    <property type="match status" value="1"/>
</dbReference>